<keyword evidence="13" id="KW-1185">Reference proteome</keyword>
<dbReference type="PRINTS" id="PR00724">
    <property type="entry name" value="CRBOXYPTASEC"/>
</dbReference>
<comment type="subcellular location">
    <subcellularLocation>
        <location evidence="1">Vacuole lumen</location>
    </subcellularLocation>
</comment>
<keyword evidence="6 11" id="KW-0732">Signal</keyword>
<keyword evidence="4 11" id="KW-0121">Carboxypeptidase</keyword>
<dbReference type="GO" id="GO:0004185">
    <property type="term" value="F:serine-type carboxypeptidase activity"/>
    <property type="evidence" value="ECO:0007669"/>
    <property type="project" value="UniProtKB-UniRule"/>
</dbReference>
<evidence type="ECO:0000256" key="11">
    <source>
        <dbReference type="RuleBase" id="RU361156"/>
    </source>
</evidence>
<dbReference type="Proteomes" id="UP000236544">
    <property type="component" value="Unassembled WGS sequence"/>
</dbReference>
<dbReference type="SUPFAM" id="SSF53474">
    <property type="entry name" value="alpha/beta-Hydrolases"/>
    <property type="match status" value="1"/>
</dbReference>
<protein>
    <recommendedName>
        <fullName evidence="11">Carboxypeptidase</fullName>
        <ecNumber evidence="11">3.4.16.-</ecNumber>
    </recommendedName>
</protein>
<evidence type="ECO:0000256" key="10">
    <source>
        <dbReference type="ARBA" id="ARBA00052076"/>
    </source>
</evidence>
<feature type="signal peptide" evidence="11">
    <location>
        <begin position="1"/>
        <end position="19"/>
    </location>
</feature>
<evidence type="ECO:0000256" key="8">
    <source>
        <dbReference type="ARBA" id="ARBA00023157"/>
    </source>
</evidence>
<dbReference type="GO" id="GO:0031638">
    <property type="term" value="P:zymogen activation"/>
    <property type="evidence" value="ECO:0007669"/>
    <property type="project" value="UniProtKB-ARBA"/>
</dbReference>
<proteinExistence type="inferred from homology"/>
<evidence type="ECO:0000256" key="6">
    <source>
        <dbReference type="ARBA" id="ARBA00022729"/>
    </source>
</evidence>
<evidence type="ECO:0000256" key="5">
    <source>
        <dbReference type="ARBA" id="ARBA00022670"/>
    </source>
</evidence>
<evidence type="ECO:0000256" key="7">
    <source>
        <dbReference type="ARBA" id="ARBA00022801"/>
    </source>
</evidence>
<evidence type="ECO:0000313" key="12">
    <source>
        <dbReference type="EMBL" id="CUS22632.1"/>
    </source>
</evidence>
<dbReference type="InterPro" id="IPR033124">
    <property type="entry name" value="Ser_caboxypep_his_AS"/>
</dbReference>
<name>A0A0P1KU49_9SACH</name>
<keyword evidence="9" id="KW-0325">Glycoprotein</keyword>
<dbReference type="PROSITE" id="PS00560">
    <property type="entry name" value="CARBOXYPEPT_SER_HIS"/>
    <property type="match status" value="1"/>
</dbReference>
<dbReference type="PANTHER" id="PTHR11802">
    <property type="entry name" value="SERINE PROTEASE FAMILY S10 SERINE CARBOXYPEPTIDASE"/>
    <property type="match status" value="1"/>
</dbReference>
<dbReference type="PANTHER" id="PTHR11802:SF51">
    <property type="entry name" value="VACUOLAR SERINE-TYPE CARBOXYPEPTIDASE ATG42"/>
    <property type="match status" value="1"/>
</dbReference>
<comment type="similarity">
    <text evidence="2 11">Belongs to the peptidase S10 family.</text>
</comment>
<evidence type="ECO:0000256" key="1">
    <source>
        <dbReference type="ARBA" id="ARBA00004410"/>
    </source>
</evidence>
<dbReference type="Gene3D" id="3.40.50.1820">
    <property type="entry name" value="alpha/beta hydrolase"/>
    <property type="match status" value="1"/>
</dbReference>
<dbReference type="GO" id="GO:0046938">
    <property type="term" value="P:phytochelatin biosynthetic process"/>
    <property type="evidence" value="ECO:0007669"/>
    <property type="project" value="UniProtKB-ARBA"/>
</dbReference>
<evidence type="ECO:0000256" key="4">
    <source>
        <dbReference type="ARBA" id="ARBA00022645"/>
    </source>
</evidence>
<keyword evidence="3" id="KW-0926">Vacuole</keyword>
<dbReference type="AlphaFoldDB" id="A0A0P1KU49"/>
<evidence type="ECO:0000256" key="9">
    <source>
        <dbReference type="ARBA" id="ARBA00023180"/>
    </source>
</evidence>
<dbReference type="InterPro" id="IPR018202">
    <property type="entry name" value="Ser_caboxypep_ser_AS"/>
</dbReference>
<accession>A0A0P1KU49</accession>
<dbReference type="GO" id="GO:0006995">
    <property type="term" value="P:cellular response to nitrogen starvation"/>
    <property type="evidence" value="ECO:0007669"/>
    <property type="project" value="UniProtKB-ARBA"/>
</dbReference>
<dbReference type="EC" id="3.4.16.-" evidence="11"/>
<organism evidence="12 13">
    <name type="scientific">Lachancea quebecensis</name>
    <dbReference type="NCBI Taxonomy" id="1654605"/>
    <lineage>
        <taxon>Eukaryota</taxon>
        <taxon>Fungi</taxon>
        <taxon>Dikarya</taxon>
        <taxon>Ascomycota</taxon>
        <taxon>Saccharomycotina</taxon>
        <taxon>Saccharomycetes</taxon>
        <taxon>Saccharomycetales</taxon>
        <taxon>Saccharomycetaceae</taxon>
        <taxon>Lachancea</taxon>
    </lineage>
</organism>
<keyword evidence="5 11" id="KW-0645">Protease</keyword>
<gene>
    <name evidence="12" type="ORF">LAQU0_S06e02432g</name>
</gene>
<dbReference type="GO" id="GO:0000328">
    <property type="term" value="C:fungal-type vacuole lumen"/>
    <property type="evidence" value="ECO:0007669"/>
    <property type="project" value="UniProtKB-ARBA"/>
</dbReference>
<feature type="chain" id="PRO_5005962984" description="Carboxypeptidase" evidence="11">
    <location>
        <begin position="20"/>
        <end position="496"/>
    </location>
</feature>
<evidence type="ECO:0000256" key="2">
    <source>
        <dbReference type="ARBA" id="ARBA00009431"/>
    </source>
</evidence>
<comment type="catalytic activity">
    <reaction evidence="10">
        <text>Release of a C-terminal amino acid with broad specificity.</text>
        <dbReference type="EC" id="3.4.16.5"/>
    </reaction>
</comment>
<dbReference type="PROSITE" id="PS00131">
    <property type="entry name" value="CARBOXYPEPT_SER_SER"/>
    <property type="match status" value="1"/>
</dbReference>
<dbReference type="InterPro" id="IPR029058">
    <property type="entry name" value="AB_hydrolase_fold"/>
</dbReference>
<keyword evidence="7 11" id="KW-0378">Hydrolase</keyword>
<dbReference type="OrthoDB" id="443318at2759"/>
<dbReference type="Gene3D" id="1.10.287.410">
    <property type="match status" value="1"/>
</dbReference>
<reference evidence="13" key="1">
    <citation type="submission" date="2015-10" db="EMBL/GenBank/DDBJ databases">
        <authorList>
            <person name="Devillers H."/>
        </authorList>
    </citation>
    <scope>NUCLEOTIDE SEQUENCE [LARGE SCALE GENOMIC DNA]</scope>
</reference>
<evidence type="ECO:0000256" key="3">
    <source>
        <dbReference type="ARBA" id="ARBA00022554"/>
    </source>
</evidence>
<sequence>MKVSSAACSLLGLSSIASAFSLLEGLSSGSDLTQIWKGLRVPKNVVQSVKTTRGNLGEFVTVKSELDDSYSMRVKKVDPSKLGVDSVKQYSGYLDYEDSKHFFYWAFESRNDPLNDPVILWLNGGPGCSSFTGLFFELGPSSVGPELKPIHNPYSWNNNATVIFLEQPLGVGFSYGDERVASTNAAGKDVFIFLELFFQEFPQFRSNDFHIAGESYAGHYIPEIAHQIAVVHESDKTFNLTSIMIGNGITDPLVQYDYYEPMACGRGGYKAVITEEECTKMRNQMPRCRALNNACYSSSSTFACIAAGAYCENMAMSAFTKTGLNVYDMRSPCETEEGGLCYTGLSYVEDYLNQPEVQAALGSDVSNFTGCSNEVGLAFMLTGDNNRPFQQYVAELVNRDIPVLLYAGDKDFICNWLGNLAWSEELEWKHKEEYSVLPLRSWKSEDSGETLGQVKSYSSFTFLRVFDAGHMVPYNQPEASLEMVNRWISGDYSLGY</sequence>
<dbReference type="InterPro" id="IPR001563">
    <property type="entry name" value="Peptidase_S10"/>
</dbReference>
<dbReference type="FunFam" id="1.10.287.410:FF:000001">
    <property type="entry name" value="Carboxypeptidase Y"/>
    <property type="match status" value="1"/>
</dbReference>
<evidence type="ECO:0000313" key="13">
    <source>
        <dbReference type="Proteomes" id="UP000236544"/>
    </source>
</evidence>
<keyword evidence="8" id="KW-1015">Disulfide bond</keyword>
<dbReference type="EMBL" id="LN890530">
    <property type="protein sequence ID" value="CUS22632.1"/>
    <property type="molecule type" value="Genomic_DNA"/>
</dbReference>
<dbReference type="Pfam" id="PF00450">
    <property type="entry name" value="Peptidase_S10"/>
    <property type="match status" value="1"/>
</dbReference>